<dbReference type="GO" id="GO:0004523">
    <property type="term" value="F:RNA-DNA hybrid ribonuclease activity"/>
    <property type="evidence" value="ECO:0007669"/>
    <property type="project" value="InterPro"/>
</dbReference>
<accession>A0A565AS79</accession>
<reference evidence="2" key="1">
    <citation type="submission" date="2019-07" db="EMBL/GenBank/DDBJ databases">
        <authorList>
            <person name="Dittberner H."/>
        </authorList>
    </citation>
    <scope>NUCLEOTIDE SEQUENCE [LARGE SCALE GENOMIC DNA]</scope>
</reference>
<evidence type="ECO:0000313" key="3">
    <source>
        <dbReference type="Proteomes" id="UP000489600"/>
    </source>
</evidence>
<evidence type="ECO:0000313" key="2">
    <source>
        <dbReference type="EMBL" id="VVA91872.1"/>
    </source>
</evidence>
<gene>
    <name evidence="2" type="ORF">ANE_LOCUS2317</name>
</gene>
<keyword evidence="3" id="KW-1185">Reference proteome</keyword>
<dbReference type="EMBL" id="CABITT030000001">
    <property type="protein sequence ID" value="VVA91872.1"/>
    <property type="molecule type" value="Genomic_DNA"/>
</dbReference>
<sequence length="77" mass="8588">MGGASWIIRNSSGDVLLHRRRCFSDIDSLEAKFQAHLLAFEGMVSHKIKRVLFGSNAAEFINALQRPGMALFRLAGR</sequence>
<dbReference type="GO" id="GO:0003676">
    <property type="term" value="F:nucleic acid binding"/>
    <property type="evidence" value="ECO:0007669"/>
    <property type="project" value="InterPro"/>
</dbReference>
<dbReference type="Pfam" id="PF13456">
    <property type="entry name" value="RVT_3"/>
    <property type="match status" value="1"/>
</dbReference>
<proteinExistence type="predicted"/>
<evidence type="ECO:0000259" key="1">
    <source>
        <dbReference type="Pfam" id="PF13456"/>
    </source>
</evidence>
<dbReference type="AlphaFoldDB" id="A0A565AS79"/>
<protein>
    <recommendedName>
        <fullName evidence="1">RNase H type-1 domain-containing protein</fullName>
    </recommendedName>
</protein>
<dbReference type="InterPro" id="IPR002156">
    <property type="entry name" value="RNaseH_domain"/>
</dbReference>
<organism evidence="2 3">
    <name type="scientific">Arabis nemorensis</name>
    <dbReference type="NCBI Taxonomy" id="586526"/>
    <lineage>
        <taxon>Eukaryota</taxon>
        <taxon>Viridiplantae</taxon>
        <taxon>Streptophyta</taxon>
        <taxon>Embryophyta</taxon>
        <taxon>Tracheophyta</taxon>
        <taxon>Spermatophyta</taxon>
        <taxon>Magnoliopsida</taxon>
        <taxon>eudicotyledons</taxon>
        <taxon>Gunneridae</taxon>
        <taxon>Pentapetalae</taxon>
        <taxon>rosids</taxon>
        <taxon>malvids</taxon>
        <taxon>Brassicales</taxon>
        <taxon>Brassicaceae</taxon>
        <taxon>Arabideae</taxon>
        <taxon>Arabis</taxon>
    </lineage>
</organism>
<comment type="caution">
    <text evidence="2">The sequence shown here is derived from an EMBL/GenBank/DDBJ whole genome shotgun (WGS) entry which is preliminary data.</text>
</comment>
<dbReference type="OrthoDB" id="1749408at2759"/>
<name>A0A565AS79_9BRAS</name>
<feature type="domain" description="RNase H type-1" evidence="1">
    <location>
        <begin position="2"/>
        <end position="66"/>
    </location>
</feature>
<dbReference type="Proteomes" id="UP000489600">
    <property type="component" value="Unassembled WGS sequence"/>
</dbReference>